<feature type="transmembrane region" description="Helical" evidence="1">
    <location>
        <begin position="12"/>
        <end position="36"/>
    </location>
</feature>
<evidence type="ECO:0000313" key="2">
    <source>
        <dbReference type="EMBL" id="OLU46480.1"/>
    </source>
</evidence>
<dbReference type="GeneID" id="78275517"/>
<keyword evidence="1" id="KW-0472">Membrane</keyword>
<dbReference type="AlphaFoldDB" id="A0A1U7NMM6"/>
<dbReference type="RefSeq" id="WP_076341385.1">
    <property type="nucleotide sequence ID" value="NZ_CAJTMI010000010.1"/>
</dbReference>
<name>A0A1U7NMM6_9FIRM</name>
<evidence type="ECO:0000313" key="3">
    <source>
        <dbReference type="Proteomes" id="UP000186705"/>
    </source>
</evidence>
<comment type="caution">
    <text evidence="2">The sequence shown here is derived from an EMBL/GenBank/DDBJ whole genome shotgun (WGS) entry which is preliminary data.</text>
</comment>
<feature type="transmembrane region" description="Helical" evidence="1">
    <location>
        <begin position="161"/>
        <end position="180"/>
    </location>
</feature>
<feature type="transmembrane region" description="Helical" evidence="1">
    <location>
        <begin position="218"/>
        <end position="247"/>
    </location>
</feature>
<reference evidence="2 3" key="1">
    <citation type="submission" date="2016-11" db="EMBL/GenBank/DDBJ databases">
        <title>Description of two novel members of the family Erysipelotrichaceae: Ileibacterium lipovorans gen. nov., sp. nov. and Dubosiella newyorkensis, gen. nov., sp. nov.</title>
        <authorList>
            <person name="Cox L.M."/>
            <person name="Sohn J."/>
            <person name="Tyrrell K.L."/>
            <person name="Citron D.M."/>
            <person name="Lawson P.A."/>
            <person name="Patel N.B."/>
            <person name="Iizumi T."/>
            <person name="Perez-Perez G.I."/>
            <person name="Goldstein E.J."/>
            <person name="Blaser M.J."/>
        </authorList>
    </citation>
    <scope>NUCLEOTIDE SEQUENCE [LARGE SCALE GENOMIC DNA]</scope>
    <source>
        <strain evidence="2 3">NYU-BL-A4</strain>
    </source>
</reference>
<sequence>MKNMQSFFSHFHIYSIWKALIWTIVLSFLYNLVYLFTYSSQLSSRSVYAIQVVLSLLSSIGMYWICTKVWTSQKEKLDFGTLLRVLILQGIYILLVSALLIPLALVAIEQNQMWLMVFMQLVSVFFLIFMIPFQLVYYYALFMGKRSFQEIKTYIFGVFKAHYKVILNMYCAMLLFMMAIDTLSGGTLSLAGGFNVPVIVHSLLYVGNPMFSWMMSLFLAMAANLPLGQMFMILFFLFMIGFLYAYLELNFVAFIQEKCNAYGTKRTQAHR</sequence>
<accession>A0A1U7NMM6</accession>
<dbReference type="EMBL" id="MPKA01000064">
    <property type="protein sequence ID" value="OLU46480.1"/>
    <property type="molecule type" value="Genomic_DNA"/>
</dbReference>
<evidence type="ECO:0000256" key="1">
    <source>
        <dbReference type="SAM" id="Phobius"/>
    </source>
</evidence>
<dbReference type="STRING" id="1862672.BO225_06110"/>
<feature type="transmembrane region" description="Helical" evidence="1">
    <location>
        <begin position="114"/>
        <end position="140"/>
    </location>
</feature>
<dbReference type="Proteomes" id="UP000186705">
    <property type="component" value="Unassembled WGS sequence"/>
</dbReference>
<feature type="transmembrane region" description="Helical" evidence="1">
    <location>
        <begin position="86"/>
        <end position="108"/>
    </location>
</feature>
<feature type="transmembrane region" description="Helical" evidence="1">
    <location>
        <begin position="48"/>
        <end position="66"/>
    </location>
</feature>
<gene>
    <name evidence="2" type="ORF">BO225_06110</name>
</gene>
<proteinExistence type="predicted"/>
<protein>
    <submittedName>
        <fullName evidence="2">Uncharacterized protein</fullName>
    </submittedName>
</protein>
<organism evidence="2 3">
    <name type="scientific">Dubosiella newyorkensis</name>
    <dbReference type="NCBI Taxonomy" id="1862672"/>
    <lineage>
        <taxon>Bacteria</taxon>
        <taxon>Bacillati</taxon>
        <taxon>Bacillota</taxon>
        <taxon>Erysipelotrichia</taxon>
        <taxon>Erysipelotrichales</taxon>
        <taxon>Erysipelotrichaceae</taxon>
        <taxon>Dubosiella</taxon>
    </lineage>
</organism>
<keyword evidence="1" id="KW-0812">Transmembrane</keyword>
<keyword evidence="1" id="KW-1133">Transmembrane helix</keyword>
<keyword evidence="3" id="KW-1185">Reference proteome</keyword>
<dbReference type="OrthoDB" id="1770028at2"/>